<reference evidence="7" key="1">
    <citation type="submission" date="2022-08" db="EMBL/GenBank/DDBJ databases">
        <title>Alicyclobacillus dauci DSM2870, complete genome.</title>
        <authorList>
            <person name="Wang Q."/>
            <person name="Cai R."/>
            <person name="Wang Z."/>
        </authorList>
    </citation>
    <scope>NUCLEOTIDE SEQUENCE</scope>
    <source>
        <strain evidence="7">DSM 28700</strain>
    </source>
</reference>
<keyword evidence="5" id="KW-0133">Cell shape</keyword>
<evidence type="ECO:0000256" key="6">
    <source>
        <dbReference type="ARBA" id="ARBA00023458"/>
    </source>
</evidence>
<protein>
    <submittedName>
        <fullName evidence="7">Rod shape-determining protein</fullName>
    </submittedName>
</protein>
<keyword evidence="8" id="KW-1185">Reference proteome</keyword>
<keyword evidence="2" id="KW-0963">Cytoplasm</keyword>
<evidence type="ECO:0000256" key="5">
    <source>
        <dbReference type="ARBA" id="ARBA00022960"/>
    </source>
</evidence>
<evidence type="ECO:0000256" key="2">
    <source>
        <dbReference type="ARBA" id="ARBA00022490"/>
    </source>
</evidence>
<comment type="subcellular location">
    <subcellularLocation>
        <location evidence="1">Cytoplasm</location>
    </subcellularLocation>
</comment>
<dbReference type="InterPro" id="IPR043129">
    <property type="entry name" value="ATPase_NBD"/>
</dbReference>
<proteinExistence type="inferred from homology"/>
<dbReference type="EMBL" id="CP104064">
    <property type="protein sequence ID" value="WAH36763.1"/>
    <property type="molecule type" value="Genomic_DNA"/>
</dbReference>
<sequence length="343" mass="37347">MDFFIDLGTSYFRIGVSGSEEIINEPCVVAWDELGRVIVGTEAEQILGRNPYGVEVLHPIEDGSIKHFDAAVNVIKYAVTKFLPGRFPRRFNLTLSVPSGLTDVERRVFKEIGEQAGARQVKLFDSTVAAAIGADLPIGQPIGCLVVNLGAGVTQAAVMSMNGVVDKRFSKTGGRTVDTSIVEMLRKNYGFLIGLRSAEDLKLRYAEQLDVESFEARGRNLRTGLPDSILVPRTLIEQQLKTYYETIVNLVVETLETCPPELVGDIMDRGIVLVGGNAKMADILPSLTRRTEVPIVIAQSPETCVVRGLMQTNNGTAKSATWKSLFKTGDPSNTNSKGITQKG</sequence>
<evidence type="ECO:0000313" key="8">
    <source>
        <dbReference type="Proteomes" id="UP001164803"/>
    </source>
</evidence>
<dbReference type="PANTHER" id="PTHR42749:SF1">
    <property type="entry name" value="CELL SHAPE-DETERMINING PROTEIN MREB"/>
    <property type="match status" value="1"/>
</dbReference>
<dbReference type="Pfam" id="PF06723">
    <property type="entry name" value="MreB_Mbl"/>
    <property type="match status" value="1"/>
</dbReference>
<evidence type="ECO:0000313" key="7">
    <source>
        <dbReference type="EMBL" id="WAH36763.1"/>
    </source>
</evidence>
<dbReference type="RefSeq" id="WP_268044145.1">
    <property type="nucleotide sequence ID" value="NZ_CP104064.1"/>
</dbReference>
<dbReference type="InterPro" id="IPR004753">
    <property type="entry name" value="MreB"/>
</dbReference>
<evidence type="ECO:0000256" key="1">
    <source>
        <dbReference type="ARBA" id="ARBA00004496"/>
    </source>
</evidence>
<name>A0ABY6Z2D1_9BACL</name>
<dbReference type="SUPFAM" id="SSF53067">
    <property type="entry name" value="Actin-like ATPase domain"/>
    <property type="match status" value="2"/>
</dbReference>
<dbReference type="Gene3D" id="3.30.420.40">
    <property type="match status" value="2"/>
</dbReference>
<dbReference type="Gene3D" id="3.90.640.10">
    <property type="entry name" value="Actin, Chain A, domain 4"/>
    <property type="match status" value="1"/>
</dbReference>
<gene>
    <name evidence="7" type="ORF">NZD86_21740</name>
</gene>
<accession>A0ABY6Z2D1</accession>
<dbReference type="InterPro" id="IPR056546">
    <property type="entry name" value="MreB_MamK-like"/>
</dbReference>
<dbReference type="PANTHER" id="PTHR42749">
    <property type="entry name" value="CELL SHAPE-DETERMINING PROTEIN MREB"/>
    <property type="match status" value="1"/>
</dbReference>
<evidence type="ECO:0000256" key="4">
    <source>
        <dbReference type="ARBA" id="ARBA00022840"/>
    </source>
</evidence>
<organism evidence="7 8">
    <name type="scientific">Alicyclobacillus dauci</name>
    <dbReference type="NCBI Taxonomy" id="1475485"/>
    <lineage>
        <taxon>Bacteria</taxon>
        <taxon>Bacillati</taxon>
        <taxon>Bacillota</taxon>
        <taxon>Bacilli</taxon>
        <taxon>Bacillales</taxon>
        <taxon>Alicyclobacillaceae</taxon>
        <taxon>Alicyclobacillus</taxon>
    </lineage>
</organism>
<comment type="similarity">
    <text evidence="6">Belongs to the FtsA/MreB family.</text>
</comment>
<dbReference type="PRINTS" id="PR01652">
    <property type="entry name" value="SHAPEPROTEIN"/>
</dbReference>
<keyword evidence="4" id="KW-0067">ATP-binding</keyword>
<dbReference type="Proteomes" id="UP001164803">
    <property type="component" value="Chromosome"/>
</dbReference>
<evidence type="ECO:0000256" key="3">
    <source>
        <dbReference type="ARBA" id="ARBA00022741"/>
    </source>
</evidence>
<keyword evidence="3" id="KW-0547">Nucleotide-binding</keyword>